<accession>A0AAN6Y626</accession>
<dbReference type="AlphaFoldDB" id="A0AAN6Y626"/>
<feature type="region of interest" description="Disordered" evidence="1">
    <location>
        <begin position="223"/>
        <end position="254"/>
    </location>
</feature>
<evidence type="ECO:0000313" key="3">
    <source>
        <dbReference type="Proteomes" id="UP001301769"/>
    </source>
</evidence>
<evidence type="ECO:0000313" key="2">
    <source>
        <dbReference type="EMBL" id="KAK4212565.1"/>
    </source>
</evidence>
<feature type="compositionally biased region" description="Basic and acidic residues" evidence="1">
    <location>
        <begin position="234"/>
        <end position="245"/>
    </location>
</feature>
<evidence type="ECO:0000256" key="1">
    <source>
        <dbReference type="SAM" id="MobiDB-lite"/>
    </source>
</evidence>
<dbReference type="Proteomes" id="UP001301769">
    <property type="component" value="Unassembled WGS sequence"/>
</dbReference>
<comment type="caution">
    <text evidence="2">The sequence shown here is derived from an EMBL/GenBank/DDBJ whole genome shotgun (WGS) entry which is preliminary data.</text>
</comment>
<dbReference type="EMBL" id="MU858125">
    <property type="protein sequence ID" value="KAK4212565.1"/>
    <property type="molecule type" value="Genomic_DNA"/>
</dbReference>
<feature type="region of interest" description="Disordered" evidence="1">
    <location>
        <begin position="43"/>
        <end position="81"/>
    </location>
</feature>
<organism evidence="2 3">
    <name type="scientific">Rhypophila decipiens</name>
    <dbReference type="NCBI Taxonomy" id="261697"/>
    <lineage>
        <taxon>Eukaryota</taxon>
        <taxon>Fungi</taxon>
        <taxon>Dikarya</taxon>
        <taxon>Ascomycota</taxon>
        <taxon>Pezizomycotina</taxon>
        <taxon>Sordariomycetes</taxon>
        <taxon>Sordariomycetidae</taxon>
        <taxon>Sordariales</taxon>
        <taxon>Naviculisporaceae</taxon>
        <taxon>Rhypophila</taxon>
    </lineage>
</organism>
<name>A0AAN6Y626_9PEZI</name>
<reference evidence="2" key="2">
    <citation type="submission" date="2023-05" db="EMBL/GenBank/DDBJ databases">
        <authorList>
            <consortium name="Lawrence Berkeley National Laboratory"/>
            <person name="Steindorff A."/>
            <person name="Hensen N."/>
            <person name="Bonometti L."/>
            <person name="Westerberg I."/>
            <person name="Brannstrom I.O."/>
            <person name="Guillou S."/>
            <person name="Cros-Aarteil S."/>
            <person name="Calhoun S."/>
            <person name="Haridas S."/>
            <person name="Kuo A."/>
            <person name="Mondo S."/>
            <person name="Pangilinan J."/>
            <person name="Riley R."/>
            <person name="Labutti K."/>
            <person name="Andreopoulos B."/>
            <person name="Lipzen A."/>
            <person name="Chen C."/>
            <person name="Yanf M."/>
            <person name="Daum C."/>
            <person name="Ng V."/>
            <person name="Clum A."/>
            <person name="Ohm R."/>
            <person name="Martin F."/>
            <person name="Silar P."/>
            <person name="Natvig D."/>
            <person name="Lalanne C."/>
            <person name="Gautier V."/>
            <person name="Ament-Velasquez S.L."/>
            <person name="Kruys A."/>
            <person name="Hutchinson M.I."/>
            <person name="Powell A.J."/>
            <person name="Barry K."/>
            <person name="Miller A.N."/>
            <person name="Grigoriev I.V."/>
            <person name="Debuchy R."/>
            <person name="Gladieux P."/>
            <person name="Thoren M.H."/>
            <person name="Johannesson H."/>
        </authorList>
    </citation>
    <scope>NUCLEOTIDE SEQUENCE</scope>
    <source>
        <strain evidence="2">PSN293</strain>
    </source>
</reference>
<sequence>MNKGLNQPRFPYHYSKQVMPVVVIYGRFIGGVRGFCTIGDSVSPERRSSQLRQTTQDSPENRGLMVPETDDPKEDPRANPSRVVLFKGPKGLVTKEAIIGQLQSHCLDNEYQSIVEVKDSHLEDPFKGITAVYGQDPMEVGVRHPTWEDYAKEDQTWVFNDRAYMRASEWELSGGPPFYEIPAKPSTTASEPASETVCGSDTYNDKSRVEDAWTIVKPVACKSSKKPRVTAARPKAENKGSKDIGPRTPACCVM</sequence>
<gene>
    <name evidence="2" type="ORF">QBC37DRAFT_401448</name>
</gene>
<proteinExistence type="predicted"/>
<reference evidence="2" key="1">
    <citation type="journal article" date="2023" name="Mol. Phylogenet. Evol.">
        <title>Genome-scale phylogeny and comparative genomics of the fungal order Sordariales.</title>
        <authorList>
            <person name="Hensen N."/>
            <person name="Bonometti L."/>
            <person name="Westerberg I."/>
            <person name="Brannstrom I.O."/>
            <person name="Guillou S."/>
            <person name="Cros-Aarteil S."/>
            <person name="Calhoun S."/>
            <person name="Haridas S."/>
            <person name="Kuo A."/>
            <person name="Mondo S."/>
            <person name="Pangilinan J."/>
            <person name="Riley R."/>
            <person name="LaButti K."/>
            <person name="Andreopoulos B."/>
            <person name="Lipzen A."/>
            <person name="Chen C."/>
            <person name="Yan M."/>
            <person name="Daum C."/>
            <person name="Ng V."/>
            <person name="Clum A."/>
            <person name="Steindorff A."/>
            <person name="Ohm R.A."/>
            <person name="Martin F."/>
            <person name="Silar P."/>
            <person name="Natvig D.O."/>
            <person name="Lalanne C."/>
            <person name="Gautier V."/>
            <person name="Ament-Velasquez S.L."/>
            <person name="Kruys A."/>
            <person name="Hutchinson M.I."/>
            <person name="Powell A.J."/>
            <person name="Barry K."/>
            <person name="Miller A.N."/>
            <person name="Grigoriev I.V."/>
            <person name="Debuchy R."/>
            <person name="Gladieux P."/>
            <person name="Hiltunen Thoren M."/>
            <person name="Johannesson H."/>
        </authorList>
    </citation>
    <scope>NUCLEOTIDE SEQUENCE</scope>
    <source>
        <strain evidence="2">PSN293</strain>
    </source>
</reference>
<protein>
    <submittedName>
        <fullName evidence="2">Uncharacterized protein</fullName>
    </submittedName>
</protein>
<keyword evidence="3" id="KW-1185">Reference proteome</keyword>